<dbReference type="Pfam" id="PF03564">
    <property type="entry name" value="DUF1759"/>
    <property type="match status" value="1"/>
</dbReference>
<feature type="region of interest" description="Disordered" evidence="1">
    <location>
        <begin position="1482"/>
        <end position="1543"/>
    </location>
</feature>
<dbReference type="InterPro" id="IPR036397">
    <property type="entry name" value="RNaseH_sf"/>
</dbReference>
<dbReference type="InterPro" id="IPR012337">
    <property type="entry name" value="RNaseH-like_sf"/>
</dbReference>
<dbReference type="InterPro" id="IPR005312">
    <property type="entry name" value="DUF1759"/>
</dbReference>
<keyword evidence="4" id="KW-1185">Reference proteome</keyword>
<dbReference type="Pfam" id="PF05585">
    <property type="entry name" value="DUF1758"/>
    <property type="match status" value="1"/>
</dbReference>
<accession>A0AAD4R0P5</accession>
<dbReference type="InterPro" id="IPR040676">
    <property type="entry name" value="DUF5641"/>
</dbReference>
<dbReference type="PANTHER" id="PTHR47331">
    <property type="entry name" value="PHD-TYPE DOMAIN-CONTAINING PROTEIN"/>
    <property type="match status" value="1"/>
</dbReference>
<feature type="domain" description="CCHC-type" evidence="2">
    <location>
        <begin position="441"/>
        <end position="457"/>
    </location>
</feature>
<dbReference type="Gene3D" id="1.10.340.70">
    <property type="match status" value="1"/>
</dbReference>
<dbReference type="InterPro" id="IPR041588">
    <property type="entry name" value="Integrase_H2C2"/>
</dbReference>
<proteinExistence type="predicted"/>
<feature type="compositionally biased region" description="Basic and acidic residues" evidence="1">
    <location>
        <begin position="383"/>
        <end position="403"/>
    </location>
</feature>
<feature type="compositionally biased region" description="Low complexity" evidence="1">
    <location>
        <begin position="1484"/>
        <end position="1499"/>
    </location>
</feature>
<evidence type="ECO:0000313" key="4">
    <source>
        <dbReference type="Proteomes" id="UP001201812"/>
    </source>
</evidence>
<dbReference type="EMBL" id="JAKKPZ010000108">
    <property type="protein sequence ID" value="KAI1701946.1"/>
    <property type="molecule type" value="Genomic_DNA"/>
</dbReference>
<dbReference type="Proteomes" id="UP001201812">
    <property type="component" value="Unassembled WGS sequence"/>
</dbReference>
<feature type="domain" description="CCHC-type" evidence="2">
    <location>
        <begin position="473"/>
        <end position="489"/>
    </location>
</feature>
<dbReference type="SUPFAM" id="SSF53098">
    <property type="entry name" value="Ribonuclease H-like"/>
    <property type="match status" value="1"/>
</dbReference>
<feature type="region of interest" description="Disordered" evidence="1">
    <location>
        <begin position="383"/>
        <end position="438"/>
    </location>
</feature>
<dbReference type="InterPro" id="IPR008737">
    <property type="entry name" value="DUF1758"/>
</dbReference>
<dbReference type="GO" id="GO:0003676">
    <property type="term" value="F:nucleic acid binding"/>
    <property type="evidence" value="ECO:0007669"/>
    <property type="project" value="InterPro"/>
</dbReference>
<protein>
    <submittedName>
        <fullName evidence="3">Peptidase (DUF1758) domain-containing protein</fullName>
    </submittedName>
</protein>
<comment type="caution">
    <text evidence="3">The sequence shown here is derived from an EMBL/GenBank/DDBJ whole genome shotgun (WGS) entry which is preliminary data.</text>
</comment>
<evidence type="ECO:0000313" key="3">
    <source>
        <dbReference type="EMBL" id="KAI1701946.1"/>
    </source>
</evidence>
<dbReference type="Pfam" id="PF17921">
    <property type="entry name" value="Integrase_H2C2"/>
    <property type="match status" value="1"/>
</dbReference>
<dbReference type="InterPro" id="IPR001878">
    <property type="entry name" value="Znf_CCHC"/>
</dbReference>
<gene>
    <name evidence="3" type="ORF">DdX_15813</name>
</gene>
<feature type="region of interest" description="Disordered" evidence="1">
    <location>
        <begin position="1433"/>
        <end position="1463"/>
    </location>
</feature>
<dbReference type="SMART" id="SM00343">
    <property type="entry name" value="ZnF_C2HC"/>
    <property type="match status" value="2"/>
</dbReference>
<dbReference type="GO" id="GO:0008270">
    <property type="term" value="F:zinc ion binding"/>
    <property type="evidence" value="ECO:0007669"/>
    <property type="project" value="InterPro"/>
</dbReference>
<feature type="compositionally biased region" description="Polar residues" evidence="1">
    <location>
        <begin position="133"/>
        <end position="145"/>
    </location>
</feature>
<organism evidence="3 4">
    <name type="scientific">Ditylenchus destructor</name>
    <dbReference type="NCBI Taxonomy" id="166010"/>
    <lineage>
        <taxon>Eukaryota</taxon>
        <taxon>Metazoa</taxon>
        <taxon>Ecdysozoa</taxon>
        <taxon>Nematoda</taxon>
        <taxon>Chromadorea</taxon>
        <taxon>Rhabditida</taxon>
        <taxon>Tylenchina</taxon>
        <taxon>Tylenchomorpha</taxon>
        <taxon>Sphaerularioidea</taxon>
        <taxon>Anguinidae</taxon>
        <taxon>Anguininae</taxon>
        <taxon>Ditylenchus</taxon>
    </lineage>
</organism>
<dbReference type="Pfam" id="PF18701">
    <property type="entry name" value="DUF5641"/>
    <property type="match status" value="1"/>
</dbReference>
<name>A0AAD4R0P5_9BILA</name>
<sequence>MSAPFRQLIGPAKSRLQRYTTEVDDLLLDNRPEDEDQHLFLRDARLLKTRLINVIALLSEQNNRWQQYIAGLPTAEKAAANQEYSDFDTGEDAFTIVLDHGREALDTLQAAIDDETSQTATEQLLQNITATIPNRHTPTNRTASLLSEDLGPLPQNPTYSAPQPNQTNEGLFQSPANYNGGLFQPTNERSGWLFQLPANEGDNLFQLPPIKMLRFNGNRADWASFWDMFNVGVHSRMMPRIEKYTRLLSLLYGEAEQLVKGYPYSAEAYPLVIDALKEEYGQTSVLAENLQAELMAMPQAQDNAESLKKTSQAIDRICRQMKLLGHSDEHPLLATTIKAKFPRSVVTKVVDKHILSATPPSVAQLRQDIKLIIASREEVQRTLHAMKPEQPKKDEPRRPELKRVTRSSEQARAFSVTEKKNGKPASKTVSTTQQKDGKPPKCFLCDKGFHWARECLVYTTPDDRCKKFAEQSRCFRCCRRGHNANACRKNSTCQNCQGKHHIILCPKLDRKEVRVTNSVTGERDLTRATVNQCLTNLPESEVLLMATDVKVSSPTNPGKQLAAFVFFDNGSQPSFIRTDYAEKLGLRKLTNGELEIHHFNADEPQRFRSPKYGLHIHQEDGTIRKVIVNGTKKICFGLRPTTFSPELKTKLPVKLRTVLSSSNKEPDLLIGMRDFWQFVDKVERITPSLTIVHTTVGPMICGEAQGQLSSEEVVTSNVAIGTSNREHMPNPIPELPTNYQLCFSRLRSVLRRLQNSPELLQQYSSVIQDQLSKGILEDTGRNEGLEHFLPHQPVIRLDKSTTRVRIVYDASAKLRGTNTSAVPSWFTTALPQRSTHRPIKRQVLWSDSQCALRWIASTDDNSKFVTNRLREIRLTDCEFRFVPTALNPADLSTRGCSVQELKSHPLWWSGPDWLVGPDSNWPQQLSVMPPPDTGETFEDEPTSSTVMAIAALEPVPKLINAERFSSWNTLVRTTMTAMRFLKHRVKVNANSTLMQKRKWLSITSEGPFNAEDYKLATLILLQLHQQEKSISDREMANLKFFKDQDGLIRLRSRMGNADWTEDSIHPIVLWKDTHFVRLLIRQIHEQSHHTGLNATLTEFLAKYWTRHARKNVRKALSECMQCRRMLAKPYSLPPMPDHPKQRVRASQIWENIGLDYLDTTTFINGFRRFVARRGKPRWVLSDNATGFKAASACIAAAWQETLNHTQKDPYFTEHEIYWKFIPELAPWFGSTYERLVAIAKDAFRKTVGKNVLTFDELQTFVSEVEASMNHRPLTYVTTDAEGILPLRPIDFIQPKALVLLEGPLLDDPKDTEYRPVTFSRDRATEAWKATLAYQAKFWERWSDEYLQMLRERSQWTHRAPRLENSTSPKVGEVVLLHDILRPKNLWKMGRIAEVFETPNGIRTAKVFMGKDSILTRPVNKLYSLEVSDYSVREVEPPLVPDPADPAPDPMEAADPTDDTAPRYHLRVNPKKKALFTAPILTTASESTSSSSSASRSSSKSDGELSEPSKQLELAEPAKAILIKPTPPKAAAKISAPECRESRL</sequence>
<evidence type="ECO:0000259" key="2">
    <source>
        <dbReference type="SMART" id="SM00343"/>
    </source>
</evidence>
<feature type="compositionally biased region" description="Pro residues" evidence="1">
    <location>
        <begin position="1437"/>
        <end position="1448"/>
    </location>
</feature>
<dbReference type="Gene3D" id="3.30.420.10">
    <property type="entry name" value="Ribonuclease H-like superfamily/Ribonuclease H"/>
    <property type="match status" value="1"/>
</dbReference>
<feature type="region of interest" description="Disordered" evidence="1">
    <location>
        <begin position="133"/>
        <end position="180"/>
    </location>
</feature>
<reference evidence="3" key="1">
    <citation type="submission" date="2022-01" db="EMBL/GenBank/DDBJ databases">
        <title>Genome Sequence Resource for Two Populations of Ditylenchus destructor, the Migratory Endoparasitic Phytonematode.</title>
        <authorList>
            <person name="Zhang H."/>
            <person name="Lin R."/>
            <person name="Xie B."/>
        </authorList>
    </citation>
    <scope>NUCLEOTIDE SEQUENCE</scope>
    <source>
        <strain evidence="3">BazhouSP</strain>
    </source>
</reference>
<evidence type="ECO:0000256" key="1">
    <source>
        <dbReference type="SAM" id="MobiDB-lite"/>
    </source>
</evidence>
<feature type="compositionally biased region" description="Polar residues" evidence="1">
    <location>
        <begin position="156"/>
        <end position="177"/>
    </location>
</feature>